<evidence type="ECO:0000313" key="1">
    <source>
        <dbReference type="EMBL" id="KAI8028437.1"/>
    </source>
</evidence>
<accession>A0ACC0IU20</accession>
<dbReference type="EMBL" id="CM045760">
    <property type="protein sequence ID" value="KAI8028437.1"/>
    <property type="molecule type" value="Genomic_DNA"/>
</dbReference>
<gene>
    <name evidence="1" type="ORF">LOK49_LG02G01673</name>
</gene>
<protein>
    <submittedName>
        <fullName evidence="1">Uncharacterized protein</fullName>
    </submittedName>
</protein>
<proteinExistence type="predicted"/>
<sequence length="199" mass="21693">MLVQCNTGINNPALAQQDRSTEYITVEPLIVPPTPRNPLRLLNRLPQHLSRHGLQPRIAKLRHAAVCRQGAKINSSCHRQPIILSQFLDIAVNTHTHKSVDRVVEEVDEGLWDFRGVEELEDKASAAHAELESGGGVITVTVVGSPLDVEADDEAVEEATMDGCDFGDPGVNKEGRPSDECFDSIGEKGYVVEVVGVVR</sequence>
<organism evidence="1 2">
    <name type="scientific">Camellia lanceoleosa</name>
    <dbReference type="NCBI Taxonomy" id="1840588"/>
    <lineage>
        <taxon>Eukaryota</taxon>
        <taxon>Viridiplantae</taxon>
        <taxon>Streptophyta</taxon>
        <taxon>Embryophyta</taxon>
        <taxon>Tracheophyta</taxon>
        <taxon>Spermatophyta</taxon>
        <taxon>Magnoliopsida</taxon>
        <taxon>eudicotyledons</taxon>
        <taxon>Gunneridae</taxon>
        <taxon>Pentapetalae</taxon>
        <taxon>asterids</taxon>
        <taxon>Ericales</taxon>
        <taxon>Theaceae</taxon>
        <taxon>Camellia</taxon>
    </lineage>
</organism>
<reference evidence="1 2" key="1">
    <citation type="journal article" date="2022" name="Plant J.">
        <title>Chromosome-level genome of Camellia lanceoleosa provides a valuable resource for understanding genome evolution and self-incompatibility.</title>
        <authorList>
            <person name="Gong W."/>
            <person name="Xiao S."/>
            <person name="Wang L."/>
            <person name="Liao Z."/>
            <person name="Chang Y."/>
            <person name="Mo W."/>
            <person name="Hu G."/>
            <person name="Li W."/>
            <person name="Zhao G."/>
            <person name="Zhu H."/>
            <person name="Hu X."/>
            <person name="Ji K."/>
            <person name="Xiang X."/>
            <person name="Song Q."/>
            <person name="Yuan D."/>
            <person name="Jin S."/>
            <person name="Zhang L."/>
        </authorList>
    </citation>
    <scope>NUCLEOTIDE SEQUENCE [LARGE SCALE GENOMIC DNA]</scope>
    <source>
        <strain evidence="1">SQ_2022a</strain>
    </source>
</reference>
<name>A0ACC0IU20_9ERIC</name>
<evidence type="ECO:0000313" key="2">
    <source>
        <dbReference type="Proteomes" id="UP001060215"/>
    </source>
</evidence>
<comment type="caution">
    <text evidence="1">The sequence shown here is derived from an EMBL/GenBank/DDBJ whole genome shotgun (WGS) entry which is preliminary data.</text>
</comment>
<dbReference type="Proteomes" id="UP001060215">
    <property type="component" value="Chromosome 3"/>
</dbReference>
<keyword evidence="2" id="KW-1185">Reference proteome</keyword>